<dbReference type="NCBIfam" id="NF033788">
    <property type="entry name" value="HTH_metalloreg"/>
    <property type="match status" value="1"/>
</dbReference>
<feature type="domain" description="HTH arsR-type" evidence="4">
    <location>
        <begin position="5"/>
        <end position="96"/>
    </location>
</feature>
<organism evidence="5 6">
    <name type="scientific">Paenibacillus gyeongsangnamensis</name>
    <dbReference type="NCBI Taxonomy" id="3388067"/>
    <lineage>
        <taxon>Bacteria</taxon>
        <taxon>Bacillati</taxon>
        <taxon>Bacillota</taxon>
        <taxon>Bacilli</taxon>
        <taxon>Bacillales</taxon>
        <taxon>Paenibacillaceae</taxon>
        <taxon>Paenibacillus</taxon>
    </lineage>
</organism>
<dbReference type="InterPro" id="IPR036390">
    <property type="entry name" value="WH_DNA-bd_sf"/>
</dbReference>
<dbReference type="Proteomes" id="UP001527882">
    <property type="component" value="Unassembled WGS sequence"/>
</dbReference>
<dbReference type="PANTHER" id="PTHR33154:SF25">
    <property type="entry name" value="LMO0101 PROTEIN"/>
    <property type="match status" value="1"/>
</dbReference>
<dbReference type="SUPFAM" id="SSF46785">
    <property type="entry name" value="Winged helix' DNA-binding domain"/>
    <property type="match status" value="1"/>
</dbReference>
<evidence type="ECO:0000256" key="2">
    <source>
        <dbReference type="ARBA" id="ARBA00023125"/>
    </source>
</evidence>
<keyword evidence="1" id="KW-0805">Transcription regulation</keyword>
<proteinExistence type="predicted"/>
<name>A0ABT4QIH7_9BACL</name>
<keyword evidence="3" id="KW-0804">Transcription</keyword>
<dbReference type="PRINTS" id="PR00778">
    <property type="entry name" value="HTHARSR"/>
</dbReference>
<evidence type="ECO:0000313" key="6">
    <source>
        <dbReference type="Proteomes" id="UP001527882"/>
    </source>
</evidence>
<dbReference type="InterPro" id="IPR036388">
    <property type="entry name" value="WH-like_DNA-bd_sf"/>
</dbReference>
<dbReference type="InterPro" id="IPR011991">
    <property type="entry name" value="ArsR-like_HTH"/>
</dbReference>
<evidence type="ECO:0000259" key="4">
    <source>
        <dbReference type="PROSITE" id="PS50987"/>
    </source>
</evidence>
<evidence type="ECO:0000256" key="1">
    <source>
        <dbReference type="ARBA" id="ARBA00023015"/>
    </source>
</evidence>
<evidence type="ECO:0000256" key="3">
    <source>
        <dbReference type="ARBA" id="ARBA00023163"/>
    </source>
</evidence>
<dbReference type="EMBL" id="JAQAGZ010000025">
    <property type="protein sequence ID" value="MCZ8516650.1"/>
    <property type="molecule type" value="Genomic_DNA"/>
</dbReference>
<dbReference type="InterPro" id="IPR051081">
    <property type="entry name" value="HTH_MetalResp_TranReg"/>
</dbReference>
<keyword evidence="6" id="KW-1185">Reference proteome</keyword>
<dbReference type="CDD" id="cd00090">
    <property type="entry name" value="HTH_ARSR"/>
    <property type="match status" value="1"/>
</dbReference>
<dbReference type="SMART" id="SM00418">
    <property type="entry name" value="HTH_ARSR"/>
    <property type="match status" value="1"/>
</dbReference>
<reference evidence="5 6" key="1">
    <citation type="submission" date="2022-12" db="EMBL/GenBank/DDBJ databases">
        <title>Draft genome sequence of Paenibacillus sp. dW9.</title>
        <authorList>
            <person name="Choi E.-W."/>
            <person name="Kim D.-U."/>
        </authorList>
    </citation>
    <scope>NUCLEOTIDE SEQUENCE [LARGE SCALE GENOMIC DNA]</scope>
    <source>
        <strain evidence="6">dW9</strain>
    </source>
</reference>
<dbReference type="InterPro" id="IPR001845">
    <property type="entry name" value="HTH_ArsR_DNA-bd_dom"/>
</dbReference>
<protein>
    <submittedName>
        <fullName evidence="5">Metalloregulator ArsR/SmtB family transcription factor</fullName>
    </submittedName>
</protein>
<sequence length="96" mass="11299">MTIKLKEEDEIRVRIFKALADPTRIEIIRMLYQTKQEKSFGAVGEKCETPKANISYHFRTLREAGLVKIRQEAQTKFVTLNMEVFERYMPGFLNTL</sequence>
<comment type="caution">
    <text evidence="5">The sequence shown here is derived from an EMBL/GenBank/DDBJ whole genome shotgun (WGS) entry which is preliminary data.</text>
</comment>
<gene>
    <name evidence="5" type="ORF">O9H85_30550</name>
</gene>
<keyword evidence="2" id="KW-0238">DNA-binding</keyword>
<accession>A0ABT4QIH7</accession>
<dbReference type="Gene3D" id="1.10.10.10">
    <property type="entry name" value="Winged helix-like DNA-binding domain superfamily/Winged helix DNA-binding domain"/>
    <property type="match status" value="1"/>
</dbReference>
<dbReference type="RefSeq" id="WP_269885180.1">
    <property type="nucleotide sequence ID" value="NZ_JAQAGZ010000025.1"/>
</dbReference>
<dbReference type="PANTHER" id="PTHR33154">
    <property type="entry name" value="TRANSCRIPTIONAL REGULATOR, ARSR FAMILY"/>
    <property type="match status" value="1"/>
</dbReference>
<dbReference type="PROSITE" id="PS50987">
    <property type="entry name" value="HTH_ARSR_2"/>
    <property type="match status" value="1"/>
</dbReference>
<evidence type="ECO:0000313" key="5">
    <source>
        <dbReference type="EMBL" id="MCZ8516650.1"/>
    </source>
</evidence>
<dbReference type="Pfam" id="PF12840">
    <property type="entry name" value="HTH_20"/>
    <property type="match status" value="1"/>
</dbReference>